<accession>A0A9X2D1R9</accession>
<dbReference type="Proteomes" id="UP001139721">
    <property type="component" value="Unassembled WGS sequence"/>
</dbReference>
<dbReference type="Gene3D" id="2.40.160.20">
    <property type="match status" value="1"/>
</dbReference>
<evidence type="ECO:0008006" key="3">
    <source>
        <dbReference type="Google" id="ProtNLM"/>
    </source>
</evidence>
<dbReference type="SUPFAM" id="SSF56925">
    <property type="entry name" value="OMPA-like"/>
    <property type="match status" value="1"/>
</dbReference>
<proteinExistence type="predicted"/>
<dbReference type="RefSeq" id="WP_250423284.1">
    <property type="nucleotide sequence ID" value="NZ_JAJKBJ010000015.1"/>
</dbReference>
<organism evidence="1 2">
    <name type="scientific">Legionella maioricensis</name>
    <dbReference type="NCBI Taxonomy" id="2896528"/>
    <lineage>
        <taxon>Bacteria</taxon>
        <taxon>Pseudomonadati</taxon>
        <taxon>Pseudomonadota</taxon>
        <taxon>Gammaproteobacteria</taxon>
        <taxon>Legionellales</taxon>
        <taxon>Legionellaceae</taxon>
        <taxon>Legionella</taxon>
    </lineage>
</organism>
<protein>
    <recommendedName>
        <fullName evidence="3">Opacity protein and related surface antigens</fullName>
    </recommendedName>
</protein>
<evidence type="ECO:0000313" key="2">
    <source>
        <dbReference type="Proteomes" id="UP001139721"/>
    </source>
</evidence>
<comment type="caution">
    <text evidence="1">The sequence shown here is derived from an EMBL/GenBank/DDBJ whole genome shotgun (WGS) entry which is preliminary data.</text>
</comment>
<name>A0A9X2D1R9_9GAMM</name>
<dbReference type="InterPro" id="IPR011250">
    <property type="entry name" value="OMP/PagP_B-barrel"/>
</dbReference>
<gene>
    <name evidence="1" type="ORF">LOX96_12025</name>
</gene>
<dbReference type="AlphaFoldDB" id="A0A9X2D1R9"/>
<dbReference type="EMBL" id="JAJKBJ010000015">
    <property type="protein sequence ID" value="MCL9684823.1"/>
    <property type="molecule type" value="Genomic_DNA"/>
</dbReference>
<keyword evidence="2" id="KW-1185">Reference proteome</keyword>
<sequence length="273" mass="30311">MPKNKRTDYVVSITVFITYALISPEVGATSITLPDSSNPIQQSAQPQNKWEWFRPVLTVSSGLAASRIGQSQTLSMVNDFTTYQYAANNEYYNKMLWGGFLGTEIPVCPQWILQLGLGVYLPNAFSAEGILIQGVDEQSSDLFPYSYKVKNHQFLGEGKLLGSIKDNYHPYVSAGLGVAVNKAYTYSAYVPPFLTFTPQFTNYSTTSFAYSIGAGMDIDIKKNWRLGAGYRFTGVGDANLGYGFLDVIPFPGTLTQSNLYIQEVLVQLTYLMY</sequence>
<reference evidence="1" key="1">
    <citation type="submission" date="2021-11" db="EMBL/GenBank/DDBJ databases">
        <title>Legionella maioricencis sp. nov., a new species isolated from hot water samples in Mallorca.</title>
        <authorList>
            <person name="Crespi S."/>
            <person name="Drasar V."/>
            <person name="Salva-Serra F."/>
            <person name="Jaen-Luchoro D."/>
            <person name="Pineiro-Iglesias B."/>
            <person name="Aliaga F."/>
            <person name="Fernandez-Juarez V."/>
            <person name="Coll G."/>
            <person name="Moore E.R.B."/>
            <person name="Bennasar-Figueras A."/>
        </authorList>
    </citation>
    <scope>NUCLEOTIDE SEQUENCE</scope>
    <source>
        <strain evidence="1">HCPI-6</strain>
    </source>
</reference>
<evidence type="ECO:0000313" key="1">
    <source>
        <dbReference type="EMBL" id="MCL9684823.1"/>
    </source>
</evidence>